<dbReference type="RefSeq" id="WP_116774876.1">
    <property type="nucleotide sequence ID" value="NZ_QDKG01000001.1"/>
</dbReference>
<dbReference type="Proteomes" id="UP000245627">
    <property type="component" value="Unassembled WGS sequence"/>
</dbReference>
<dbReference type="OrthoDB" id="710787at2"/>
<dbReference type="EMBL" id="QDKG01000001">
    <property type="protein sequence ID" value="PVH27021.1"/>
    <property type="molecule type" value="Genomic_DNA"/>
</dbReference>
<evidence type="ECO:0000313" key="1">
    <source>
        <dbReference type="EMBL" id="PVH27021.1"/>
    </source>
</evidence>
<dbReference type="AlphaFoldDB" id="A0A2T8HNL8"/>
<sequence length="115" mass="13800">MSSKEPFIPLWHRREPEKKEMPSKAAALYKSAKVNDCWIYDLIKKKFYTPEEFAEKWESVYREPGEIRPNLEFKVMSPMAAIKQRAEWVRKASEELQAVLEKLEKYNVSFERKKE</sequence>
<gene>
    <name evidence="1" type="ORF">DC487_05340</name>
</gene>
<comment type="caution">
    <text evidence="1">The sequence shown here is derived from an EMBL/GenBank/DDBJ whole genome shotgun (WGS) entry which is preliminary data.</text>
</comment>
<proteinExistence type="predicted"/>
<reference evidence="1 2" key="1">
    <citation type="submission" date="2018-04" db="EMBL/GenBank/DDBJ databases">
        <title>Sphingobacterium cortibacter sp. nov.</title>
        <authorList>
            <person name="Li Y."/>
        </authorList>
    </citation>
    <scope>NUCLEOTIDE SEQUENCE [LARGE SCALE GENOMIC DNA]</scope>
    <source>
        <strain evidence="1 2">2c-3</strain>
    </source>
</reference>
<organism evidence="1 2">
    <name type="scientific">Sphingobacterium corticibacter</name>
    <dbReference type="NCBI Taxonomy" id="2171749"/>
    <lineage>
        <taxon>Bacteria</taxon>
        <taxon>Pseudomonadati</taxon>
        <taxon>Bacteroidota</taxon>
        <taxon>Sphingobacteriia</taxon>
        <taxon>Sphingobacteriales</taxon>
        <taxon>Sphingobacteriaceae</taxon>
        <taxon>Sphingobacterium</taxon>
    </lineage>
</organism>
<name>A0A2T8HNL8_9SPHI</name>
<accession>A0A2T8HNL8</accession>
<evidence type="ECO:0000313" key="2">
    <source>
        <dbReference type="Proteomes" id="UP000245627"/>
    </source>
</evidence>
<keyword evidence="2" id="KW-1185">Reference proteome</keyword>
<protein>
    <submittedName>
        <fullName evidence="1">Uncharacterized protein</fullName>
    </submittedName>
</protein>